<organism evidence="2 3">
    <name type="scientific">Wickerhamomyces mucosus</name>
    <dbReference type="NCBI Taxonomy" id="1378264"/>
    <lineage>
        <taxon>Eukaryota</taxon>
        <taxon>Fungi</taxon>
        <taxon>Dikarya</taxon>
        <taxon>Ascomycota</taxon>
        <taxon>Saccharomycotina</taxon>
        <taxon>Saccharomycetes</taxon>
        <taxon>Phaffomycetales</taxon>
        <taxon>Wickerhamomycetaceae</taxon>
        <taxon>Wickerhamomyces</taxon>
    </lineage>
</organism>
<comment type="caution">
    <text evidence="2">The sequence shown here is derived from an EMBL/GenBank/DDBJ whole genome shotgun (WGS) entry which is preliminary data.</text>
</comment>
<dbReference type="AlphaFoldDB" id="A0A9P8TIR2"/>
<dbReference type="EMBL" id="JAEUBF010000159">
    <property type="protein sequence ID" value="KAH3680135.1"/>
    <property type="molecule type" value="Genomic_DNA"/>
</dbReference>
<gene>
    <name evidence="2" type="ORF">WICMUC_000536</name>
</gene>
<name>A0A9P8TIR2_9ASCO</name>
<evidence type="ECO:0000313" key="2">
    <source>
        <dbReference type="EMBL" id="KAH3680135.1"/>
    </source>
</evidence>
<feature type="domain" description="Essential protein Yae1 N-terminal" evidence="1">
    <location>
        <begin position="13"/>
        <end position="51"/>
    </location>
</feature>
<dbReference type="InterPro" id="IPR019191">
    <property type="entry name" value="Essential_protein_Yae1_N"/>
</dbReference>
<evidence type="ECO:0000259" key="1">
    <source>
        <dbReference type="Pfam" id="PF09811"/>
    </source>
</evidence>
<accession>A0A9P8TIR2</accession>
<sequence>MRLTQYQRFYQEGFEEGQAESTNASFREGKEYGLQTGFQKYLIIGQLKGILHAIDKGVGDDLSPQAIIQISQIKLLINQIKIDNEYGNVIETEKILVKIRNKLRVLTNALPSDKKDFNLQNIDFMGRLISGLEVEKSNKPSIGNLNDDGMW</sequence>
<proteinExistence type="predicted"/>
<dbReference type="OrthoDB" id="48036at2759"/>
<protein>
    <recommendedName>
        <fullName evidence="1">Essential protein Yae1 N-terminal domain-containing protein</fullName>
    </recommendedName>
</protein>
<reference evidence="2" key="2">
    <citation type="submission" date="2021-01" db="EMBL/GenBank/DDBJ databases">
        <authorList>
            <person name="Schikora-Tamarit M.A."/>
        </authorList>
    </citation>
    <scope>NUCLEOTIDE SEQUENCE</scope>
    <source>
        <strain evidence="2">CBS6341</strain>
    </source>
</reference>
<reference evidence="2" key="1">
    <citation type="journal article" date="2021" name="Open Biol.">
        <title>Shared evolutionary footprints suggest mitochondrial oxidative damage underlies multiple complex I losses in fungi.</title>
        <authorList>
            <person name="Schikora-Tamarit M.A."/>
            <person name="Marcet-Houben M."/>
            <person name="Nosek J."/>
            <person name="Gabaldon T."/>
        </authorList>
    </citation>
    <scope>NUCLEOTIDE SEQUENCE</scope>
    <source>
        <strain evidence="2">CBS6341</strain>
    </source>
</reference>
<evidence type="ECO:0000313" key="3">
    <source>
        <dbReference type="Proteomes" id="UP000769528"/>
    </source>
</evidence>
<dbReference type="Proteomes" id="UP000769528">
    <property type="component" value="Unassembled WGS sequence"/>
</dbReference>
<dbReference type="Pfam" id="PF09811">
    <property type="entry name" value="Yae1_N"/>
    <property type="match status" value="1"/>
</dbReference>
<keyword evidence="3" id="KW-1185">Reference proteome</keyword>